<dbReference type="Pfam" id="PF13374">
    <property type="entry name" value="TPR_10"/>
    <property type="match status" value="1"/>
</dbReference>
<dbReference type="Gene3D" id="1.10.10.10">
    <property type="entry name" value="Winged helix-like DNA-binding domain superfamily/Winged helix DNA-binding domain"/>
    <property type="match status" value="1"/>
</dbReference>
<reference evidence="4 5" key="1">
    <citation type="submission" date="2022-06" db="EMBL/GenBank/DDBJ databases">
        <title>Actinoplanes abujensis sp. nov., isolated from Nigerian arid soil.</title>
        <authorList>
            <person name="Ding P."/>
        </authorList>
    </citation>
    <scope>NUCLEOTIDE SEQUENCE [LARGE SCALE GENOMIC DNA]</scope>
    <source>
        <strain evidence="5">TRM88002</strain>
    </source>
</reference>
<evidence type="ECO:0000313" key="4">
    <source>
        <dbReference type="EMBL" id="MCM4078633.1"/>
    </source>
</evidence>
<dbReference type="Gene3D" id="1.25.40.10">
    <property type="entry name" value="Tetratricopeptide repeat domain"/>
    <property type="match status" value="2"/>
</dbReference>
<dbReference type="InterPro" id="IPR036388">
    <property type="entry name" value="WH-like_DNA-bd_sf"/>
</dbReference>
<keyword evidence="1" id="KW-0805">Transcription regulation</keyword>
<dbReference type="PANTHER" id="PTHR35807">
    <property type="entry name" value="TRANSCRIPTIONAL REGULATOR REDD-RELATED"/>
    <property type="match status" value="1"/>
</dbReference>
<comment type="caution">
    <text evidence="4">The sequence shown here is derived from an EMBL/GenBank/DDBJ whole genome shotgun (WGS) entry which is preliminary data.</text>
</comment>
<dbReference type="SUPFAM" id="SSF52540">
    <property type="entry name" value="P-loop containing nucleoside triphosphate hydrolases"/>
    <property type="match status" value="1"/>
</dbReference>
<feature type="domain" description="Bacterial transcriptional activator" evidence="3">
    <location>
        <begin position="100"/>
        <end position="240"/>
    </location>
</feature>
<dbReference type="Proteomes" id="UP001523216">
    <property type="component" value="Unassembled WGS sequence"/>
</dbReference>
<dbReference type="PRINTS" id="PR00364">
    <property type="entry name" value="DISEASERSIST"/>
</dbReference>
<keyword evidence="2" id="KW-0804">Transcription</keyword>
<dbReference type="Pfam" id="PF13424">
    <property type="entry name" value="TPR_12"/>
    <property type="match status" value="1"/>
</dbReference>
<dbReference type="SMART" id="SM00028">
    <property type="entry name" value="TPR"/>
    <property type="match status" value="5"/>
</dbReference>
<evidence type="ECO:0000313" key="5">
    <source>
        <dbReference type="Proteomes" id="UP001523216"/>
    </source>
</evidence>
<accession>A0ABT0XZI8</accession>
<dbReference type="SUPFAM" id="SSF48452">
    <property type="entry name" value="TPR-like"/>
    <property type="match status" value="2"/>
</dbReference>
<evidence type="ECO:0000259" key="3">
    <source>
        <dbReference type="SMART" id="SM01043"/>
    </source>
</evidence>
<dbReference type="RefSeq" id="WP_251798470.1">
    <property type="nucleotide sequence ID" value="NZ_JAMQOL010000016.1"/>
</dbReference>
<dbReference type="InterPro" id="IPR011990">
    <property type="entry name" value="TPR-like_helical_dom_sf"/>
</dbReference>
<dbReference type="SMART" id="SM01043">
    <property type="entry name" value="BTAD"/>
    <property type="match status" value="1"/>
</dbReference>
<gene>
    <name evidence="4" type="ORF">LXN57_13740</name>
</gene>
<dbReference type="InterPro" id="IPR051677">
    <property type="entry name" value="AfsR-DnrI-RedD_regulator"/>
</dbReference>
<dbReference type="InterPro" id="IPR019734">
    <property type="entry name" value="TPR_rpt"/>
</dbReference>
<dbReference type="EMBL" id="JAMQOL010000016">
    <property type="protein sequence ID" value="MCM4078633.1"/>
    <property type="molecule type" value="Genomic_DNA"/>
</dbReference>
<keyword evidence="5" id="KW-1185">Reference proteome</keyword>
<evidence type="ECO:0000256" key="1">
    <source>
        <dbReference type="ARBA" id="ARBA00023015"/>
    </source>
</evidence>
<proteinExistence type="predicted"/>
<evidence type="ECO:0000256" key="2">
    <source>
        <dbReference type="ARBA" id="ARBA00023163"/>
    </source>
</evidence>
<dbReference type="PANTHER" id="PTHR35807:SF1">
    <property type="entry name" value="TRANSCRIPTIONAL REGULATOR REDD"/>
    <property type="match status" value="1"/>
</dbReference>
<dbReference type="Gene3D" id="3.40.50.300">
    <property type="entry name" value="P-loop containing nucleotide triphosphate hydrolases"/>
    <property type="match status" value="1"/>
</dbReference>
<protein>
    <submittedName>
        <fullName evidence="4">Tetratricopeptide repeat protein</fullName>
    </submittedName>
</protein>
<dbReference type="Pfam" id="PF03704">
    <property type="entry name" value="BTAD"/>
    <property type="match status" value="1"/>
</dbReference>
<name>A0ABT0XZI8_9ACTN</name>
<dbReference type="InterPro" id="IPR027417">
    <property type="entry name" value="P-loop_NTPase"/>
</dbReference>
<dbReference type="InterPro" id="IPR005158">
    <property type="entry name" value="BTAD"/>
</dbReference>
<organism evidence="4 5">
    <name type="scientific">Paractinoplanes hotanensis</name>
    <dbReference type="NCBI Taxonomy" id="2906497"/>
    <lineage>
        <taxon>Bacteria</taxon>
        <taxon>Bacillati</taxon>
        <taxon>Actinomycetota</taxon>
        <taxon>Actinomycetes</taxon>
        <taxon>Micromonosporales</taxon>
        <taxon>Micromonosporaceae</taxon>
        <taxon>Paractinoplanes</taxon>
    </lineage>
</organism>
<sequence length="910" mass="98216">MDFRLLGPVGLFDGDTRIHLGRDAELPKVHCVLAALLLAQARPVTGTFLDNALWGAEARNPETRRGYIGDLRLALRRYGFTLPRQGQGGVYRLDVPPERVDVHRFRSATEAARQLIARGDWAAALAELDRGLDEWHGSAGALAGVPGDWAAGIRRQLDRERREAAVRRTEARLRCGLVGPARSDAERLVAENPDDERAVRLEMHAAYLDGDYGTAVEAYERLAQRLAPAPATRALADRIRVRDPLLGTPGGDGHDTAVPHQLPAVTAHFAGRTREMARLSELADPTGPRPPVLLVYGTAGVGKSTLAIHWARTVVAGYPDGQLHADLLGRRRRRPRRRKPAEVLRGFLGALGVPPDRLPAGEDELAGLFRSLAAGRRLLIVLENPADDEQVRALLPGADSCLTVVTSRTRLNGLAVAPGGAALTLELLDDGAARDLLAARLGRRRLDGEPPAVVAELIRLCAGLPLALAIVAAQAVERPDLPLAGLVAQLREQGRRLDVIATGDGSTDPRATFAWSYHRLPARAARLFRLLSRHPGPDFTVAAAASLIGEPDPPLAELAAAHLVSSPAPGRFTVHALLRAYAAEVDDDEPAATIRLFDHYLHTAAAADRTLGPYSHVADHEPPVPGVVVIPPADDAAATAWLRAEALNLAAVAERALRLGLPRYAVQLPRMSANYQIRQGRWHEYHEAQLIALAGAQRMGDTGDVADALIELARALGWQGRADEALRQAERAVPLVADPARAYRLRTLLAWLLGLLDRVPEALASAERALAAARDSAEPRAVAVALNEVGWWNAVLGRHEPALESCALALKQFERLGDRSGIAAASDSLGLIHHRARRFEAALEQYERARALYEELPDVYEHAATLDRIGNTLSAMGCPTEATDSWRRALALFNDLQHPAGAAVSQKLST</sequence>